<evidence type="ECO:0000313" key="2">
    <source>
        <dbReference type="EMBL" id="GHA73872.1"/>
    </source>
</evidence>
<gene>
    <name evidence="2" type="ORF">GCM10010345_90700</name>
</gene>
<comment type="caution">
    <text evidence="2">The sequence shown here is derived from an EMBL/GenBank/DDBJ whole genome shotgun (WGS) entry which is preliminary data.</text>
</comment>
<keyword evidence="3" id="KW-1185">Reference proteome</keyword>
<protein>
    <submittedName>
        <fullName evidence="2">Uncharacterized protein</fullName>
    </submittedName>
</protein>
<evidence type="ECO:0000256" key="1">
    <source>
        <dbReference type="SAM" id="MobiDB-lite"/>
    </source>
</evidence>
<dbReference type="Proteomes" id="UP000653644">
    <property type="component" value="Unassembled WGS sequence"/>
</dbReference>
<feature type="compositionally biased region" description="Low complexity" evidence="1">
    <location>
        <begin position="30"/>
        <end position="44"/>
    </location>
</feature>
<proteinExistence type="predicted"/>
<dbReference type="EMBL" id="BMVN01000093">
    <property type="protein sequence ID" value="GHA73872.1"/>
    <property type="molecule type" value="Genomic_DNA"/>
</dbReference>
<accession>A0ABQ3DBL8</accession>
<feature type="region of interest" description="Disordered" evidence="1">
    <location>
        <begin position="28"/>
        <end position="56"/>
    </location>
</feature>
<evidence type="ECO:0000313" key="3">
    <source>
        <dbReference type="Proteomes" id="UP000653644"/>
    </source>
</evidence>
<reference evidence="3" key="1">
    <citation type="journal article" date="2019" name="Int. J. Syst. Evol. Microbiol.">
        <title>The Global Catalogue of Microorganisms (GCM) 10K type strain sequencing project: providing services to taxonomists for standard genome sequencing and annotation.</title>
        <authorList>
            <consortium name="The Broad Institute Genomics Platform"/>
            <consortium name="The Broad Institute Genome Sequencing Center for Infectious Disease"/>
            <person name="Wu L."/>
            <person name="Ma J."/>
        </authorList>
    </citation>
    <scope>NUCLEOTIDE SEQUENCE [LARGE SCALE GENOMIC DNA]</scope>
    <source>
        <strain evidence="3">JCM 4733</strain>
    </source>
</reference>
<organism evidence="2 3">
    <name type="scientific">Streptomyces canarius</name>
    <dbReference type="NCBI Taxonomy" id="285453"/>
    <lineage>
        <taxon>Bacteria</taxon>
        <taxon>Bacillati</taxon>
        <taxon>Actinomycetota</taxon>
        <taxon>Actinomycetes</taxon>
        <taxon>Kitasatosporales</taxon>
        <taxon>Streptomycetaceae</taxon>
        <taxon>Streptomyces</taxon>
    </lineage>
</organism>
<dbReference type="RefSeq" id="WP_189895021.1">
    <property type="nucleotide sequence ID" value="NZ_BMVN01000093.1"/>
</dbReference>
<sequence length="65" mass="6806">MTNTDREAWVQAQAGALYADLCAKEAAQNTTTTTHDSGSTTTTGGDRHGVTGGTVNGDVTFIFKR</sequence>
<name>A0ABQ3DBL8_9ACTN</name>